<sequence>MVITRLLLLLLWHLLLTKYRFGENEIILFKVALVVAATISDQWHGRDRRYTTTATLAHHVLSVIQRSIFYGWIAIVIRRCGRHPDPVLYFKH</sequence>
<keyword evidence="1" id="KW-0732">Signal</keyword>
<accession>A0A2M4B534</accession>
<dbReference type="AlphaFoldDB" id="A0A2M4B534"/>
<evidence type="ECO:0000313" key="2">
    <source>
        <dbReference type="EMBL" id="MBW48169.1"/>
    </source>
</evidence>
<organism evidence="2">
    <name type="scientific">Anopheles triannulatus</name>
    <dbReference type="NCBI Taxonomy" id="58253"/>
    <lineage>
        <taxon>Eukaryota</taxon>
        <taxon>Metazoa</taxon>
        <taxon>Ecdysozoa</taxon>
        <taxon>Arthropoda</taxon>
        <taxon>Hexapoda</taxon>
        <taxon>Insecta</taxon>
        <taxon>Pterygota</taxon>
        <taxon>Neoptera</taxon>
        <taxon>Endopterygota</taxon>
        <taxon>Diptera</taxon>
        <taxon>Nematocera</taxon>
        <taxon>Culicoidea</taxon>
        <taxon>Culicidae</taxon>
        <taxon>Anophelinae</taxon>
        <taxon>Anopheles</taxon>
    </lineage>
</organism>
<protein>
    <submittedName>
        <fullName evidence="2">Putative secreted protein</fullName>
    </submittedName>
</protein>
<name>A0A2M4B534_9DIPT</name>
<reference evidence="2" key="1">
    <citation type="submission" date="2018-01" db="EMBL/GenBank/DDBJ databases">
        <title>An insight into the sialome of Amazonian anophelines.</title>
        <authorList>
            <person name="Ribeiro J.M."/>
            <person name="Scarpassa V."/>
            <person name="Calvo E."/>
        </authorList>
    </citation>
    <scope>NUCLEOTIDE SEQUENCE</scope>
    <source>
        <tissue evidence="2">Salivary glands</tissue>
    </source>
</reference>
<proteinExistence type="predicted"/>
<evidence type="ECO:0000256" key="1">
    <source>
        <dbReference type="SAM" id="SignalP"/>
    </source>
</evidence>
<feature type="signal peptide" evidence="1">
    <location>
        <begin position="1"/>
        <end position="22"/>
    </location>
</feature>
<feature type="chain" id="PRO_5014973345" evidence="1">
    <location>
        <begin position="23"/>
        <end position="92"/>
    </location>
</feature>
<dbReference type="EMBL" id="GGFK01014848">
    <property type="protein sequence ID" value="MBW48169.1"/>
    <property type="molecule type" value="Transcribed_RNA"/>
</dbReference>